<feature type="region of interest" description="Disordered" evidence="1">
    <location>
        <begin position="50"/>
        <end position="87"/>
    </location>
</feature>
<feature type="compositionally biased region" description="Low complexity" evidence="1">
    <location>
        <begin position="50"/>
        <end position="59"/>
    </location>
</feature>
<keyword evidence="2" id="KW-0812">Transmembrane</keyword>
<feature type="signal peptide" evidence="3">
    <location>
        <begin position="1"/>
        <end position="37"/>
    </location>
</feature>
<evidence type="ECO:0008006" key="6">
    <source>
        <dbReference type="Google" id="ProtNLM"/>
    </source>
</evidence>
<sequence length="121" mass="12128">MRACRVFPVLSRLAAVAAMLAVLFGTAALSTAPVASAEPASVTAVSSVSSGAGVSNASVPDAGSGPVVLAQDDSGPELDPQTKADADKAKSKFVVALIAAALLGIIVWGRIVRRKRSKKNG</sequence>
<keyword evidence="2" id="KW-1133">Transmembrane helix</keyword>
<organism evidence="4 5">
    <name type="scientific">Prauserella rugosa</name>
    <dbReference type="NCBI Taxonomy" id="43354"/>
    <lineage>
        <taxon>Bacteria</taxon>
        <taxon>Bacillati</taxon>
        <taxon>Actinomycetota</taxon>
        <taxon>Actinomycetes</taxon>
        <taxon>Pseudonocardiales</taxon>
        <taxon>Pseudonocardiaceae</taxon>
        <taxon>Prauserella</taxon>
    </lineage>
</organism>
<dbReference type="RefSeq" id="WP_246134836.1">
    <property type="nucleotide sequence ID" value="NZ_JOIJ01000019.1"/>
</dbReference>
<gene>
    <name evidence="4" type="ORF">JD82_04251</name>
</gene>
<evidence type="ECO:0000313" key="5">
    <source>
        <dbReference type="Proteomes" id="UP000317303"/>
    </source>
</evidence>
<reference evidence="4 5" key="1">
    <citation type="submission" date="2019-07" db="EMBL/GenBank/DDBJ databases">
        <title>R&amp;d 2014.</title>
        <authorList>
            <person name="Klenk H.-P."/>
        </authorList>
    </citation>
    <scope>NUCLEOTIDE SEQUENCE [LARGE SCALE GENOMIC DNA]</scope>
    <source>
        <strain evidence="4 5">DSM 43194</strain>
    </source>
</reference>
<protein>
    <recommendedName>
        <fullName evidence="6">MYXO-CTERM domain-containing protein</fullName>
    </recommendedName>
</protein>
<dbReference type="EMBL" id="VLJV01000001">
    <property type="protein sequence ID" value="TWH22370.1"/>
    <property type="molecule type" value="Genomic_DNA"/>
</dbReference>
<keyword evidence="5" id="KW-1185">Reference proteome</keyword>
<proteinExistence type="predicted"/>
<evidence type="ECO:0000256" key="1">
    <source>
        <dbReference type="SAM" id="MobiDB-lite"/>
    </source>
</evidence>
<comment type="caution">
    <text evidence="4">The sequence shown here is derived from an EMBL/GenBank/DDBJ whole genome shotgun (WGS) entry which is preliminary data.</text>
</comment>
<feature type="transmembrane region" description="Helical" evidence="2">
    <location>
        <begin position="93"/>
        <end position="112"/>
    </location>
</feature>
<evidence type="ECO:0000256" key="3">
    <source>
        <dbReference type="SAM" id="SignalP"/>
    </source>
</evidence>
<evidence type="ECO:0000313" key="4">
    <source>
        <dbReference type="EMBL" id="TWH22370.1"/>
    </source>
</evidence>
<accession>A0A660CFU5</accession>
<name>A0A660CFU5_9PSEU</name>
<keyword evidence="3" id="KW-0732">Signal</keyword>
<evidence type="ECO:0000256" key="2">
    <source>
        <dbReference type="SAM" id="Phobius"/>
    </source>
</evidence>
<feature type="chain" id="PRO_5024916424" description="MYXO-CTERM domain-containing protein" evidence="3">
    <location>
        <begin position="38"/>
        <end position="121"/>
    </location>
</feature>
<keyword evidence="2" id="KW-0472">Membrane</keyword>
<dbReference type="AlphaFoldDB" id="A0A660CFU5"/>
<dbReference type="Proteomes" id="UP000317303">
    <property type="component" value="Unassembled WGS sequence"/>
</dbReference>